<name>O85883_NOVAR</name>
<keyword evidence="2" id="KW-0614">Plasmid</keyword>
<accession>O85883</accession>
<evidence type="ECO:0000313" key="2">
    <source>
        <dbReference type="EMBL" id="AAD03898.1"/>
    </source>
</evidence>
<reference evidence="2" key="1">
    <citation type="journal article" date="1999" name="J. Bacteriol.">
        <title>Complete sequence of a 184-kilobase catabolic plasmid from Sphingomonas aromaticivorans F199.</title>
        <authorList>
            <person name="Romine M.F."/>
            <person name="Stillwell L.C."/>
            <person name="Wong K.-K."/>
            <person name="Thurston S.J."/>
            <person name="Sisk E.C."/>
            <person name="Sensen C."/>
            <person name="Gaasterland T."/>
            <person name="Fredrickson J.K."/>
            <person name="Saffer J.D."/>
        </authorList>
    </citation>
    <scope>NUCLEOTIDE SEQUENCE</scope>
    <source>
        <strain evidence="2">F199</strain>
        <plasmid evidence="2">pNL1</plasmid>
    </source>
</reference>
<dbReference type="PIR" id="T31174">
    <property type="entry name" value="T31174"/>
</dbReference>
<feature type="compositionally biased region" description="Polar residues" evidence="1">
    <location>
        <begin position="77"/>
        <end position="86"/>
    </location>
</feature>
<geneLocation type="plasmid" evidence="2">
    <name>pNL1</name>
</geneLocation>
<dbReference type="AlphaFoldDB" id="O85883"/>
<proteinExistence type="predicted"/>
<protein>
    <submittedName>
        <fullName evidence="2">Uncharacterized protein</fullName>
    </submittedName>
</protein>
<gene>
    <name evidence="2" type="primary">orf429</name>
</gene>
<dbReference type="EMBL" id="AF079317">
    <property type="protein sequence ID" value="AAD03898.1"/>
    <property type="molecule type" value="Genomic_DNA"/>
</dbReference>
<organism evidence="2">
    <name type="scientific">Novosphingobium aromaticivorans</name>
    <name type="common">Sphingomonas aromaticivorans</name>
    <dbReference type="NCBI Taxonomy" id="48935"/>
    <lineage>
        <taxon>Bacteria</taxon>
        <taxon>Pseudomonadati</taxon>
        <taxon>Pseudomonadota</taxon>
        <taxon>Alphaproteobacteria</taxon>
        <taxon>Sphingomonadales</taxon>
        <taxon>Sphingomonadaceae</taxon>
        <taxon>Novosphingobium</taxon>
    </lineage>
</organism>
<feature type="region of interest" description="Disordered" evidence="1">
    <location>
        <begin position="65"/>
        <end position="86"/>
    </location>
</feature>
<evidence type="ECO:0000256" key="1">
    <source>
        <dbReference type="SAM" id="MobiDB-lite"/>
    </source>
</evidence>
<sequence>MKSLRVVANWPASARWSACSLDINSGSNSAYCLIRWRRCNSVGICPGFAPSQVLSSGSCPSLQGPNTITKKVPNPASHPTATSNKSARWGSGFSEYRLIASPIARQHDGHDAEALLSVPRRLRSPGERAVVGVNVDLPEDLVTLVFHHAEVALAVRVVAGIDRCLVDQPAEGTLADHQVELPGTRIGVLPGKNIRERPREHGLRGHKRPRAGGIVERGNLGGVVGVGRGGLGKLGHQTLLLQ</sequence>